<dbReference type="SUPFAM" id="SSF57850">
    <property type="entry name" value="RING/U-box"/>
    <property type="match status" value="2"/>
</dbReference>
<evidence type="ECO:0000313" key="2">
    <source>
        <dbReference type="Proteomes" id="UP001165060"/>
    </source>
</evidence>
<name>A0ABQ6MRY5_9STRA</name>
<gene>
    <name evidence="1" type="ORF">TeGR_g1850</name>
</gene>
<dbReference type="InterPro" id="IPR013083">
    <property type="entry name" value="Znf_RING/FYVE/PHD"/>
</dbReference>
<reference evidence="1 2" key="1">
    <citation type="journal article" date="2023" name="Commun. Biol.">
        <title>Genome analysis of Parmales, the sister group of diatoms, reveals the evolutionary specialization of diatoms from phago-mixotrophs to photoautotrophs.</title>
        <authorList>
            <person name="Ban H."/>
            <person name="Sato S."/>
            <person name="Yoshikawa S."/>
            <person name="Yamada K."/>
            <person name="Nakamura Y."/>
            <person name="Ichinomiya M."/>
            <person name="Sato N."/>
            <person name="Blanc-Mathieu R."/>
            <person name="Endo H."/>
            <person name="Kuwata A."/>
            <person name="Ogata H."/>
        </authorList>
    </citation>
    <scope>NUCLEOTIDE SEQUENCE [LARGE SCALE GENOMIC DNA]</scope>
</reference>
<comment type="caution">
    <text evidence="1">The sequence shown here is derived from an EMBL/GenBank/DDBJ whole genome shotgun (WGS) entry which is preliminary data.</text>
</comment>
<dbReference type="NCBIfam" id="TIGR01053">
    <property type="entry name" value="LSD1"/>
    <property type="match status" value="1"/>
</dbReference>
<keyword evidence="2" id="KW-1185">Reference proteome</keyword>
<protein>
    <recommendedName>
        <fullName evidence="3">RING-type domain-containing protein</fullName>
    </recommendedName>
</protein>
<sequence length="186" mass="20450">MNKPPRRAASGVAMMKLGAVQCSVCYETFRSPGDFALATERCEHPLTGLTCADCLSMFVSTHIATQGLEFPYCDECGEEMTLDDVERVGGAELRTRLAERISTSVGPAARLAAEDADFAAAIEGYHLCPKCRVPVMKVDGCNHVRCGLCRTEFDWEYDGIDVFTEIEPKVWGEAEEAAARERHGDY</sequence>
<dbReference type="Gene3D" id="1.20.120.1750">
    <property type="match status" value="1"/>
</dbReference>
<dbReference type="EMBL" id="BRYB01001677">
    <property type="protein sequence ID" value="GMI30928.1"/>
    <property type="molecule type" value="Genomic_DNA"/>
</dbReference>
<proteinExistence type="predicted"/>
<dbReference type="CDD" id="cd20336">
    <property type="entry name" value="Rcat_RBR"/>
    <property type="match status" value="1"/>
</dbReference>
<dbReference type="Proteomes" id="UP001165060">
    <property type="component" value="Unassembled WGS sequence"/>
</dbReference>
<evidence type="ECO:0000313" key="1">
    <source>
        <dbReference type="EMBL" id="GMI30928.1"/>
    </source>
</evidence>
<dbReference type="Gene3D" id="3.30.40.10">
    <property type="entry name" value="Zinc/RING finger domain, C3HC4 (zinc finger)"/>
    <property type="match status" value="1"/>
</dbReference>
<evidence type="ECO:0008006" key="3">
    <source>
        <dbReference type="Google" id="ProtNLM"/>
    </source>
</evidence>
<accession>A0ABQ6MRY5</accession>
<organism evidence="1 2">
    <name type="scientific">Tetraparma gracilis</name>
    <dbReference type="NCBI Taxonomy" id="2962635"/>
    <lineage>
        <taxon>Eukaryota</taxon>
        <taxon>Sar</taxon>
        <taxon>Stramenopiles</taxon>
        <taxon>Ochrophyta</taxon>
        <taxon>Bolidophyceae</taxon>
        <taxon>Parmales</taxon>
        <taxon>Triparmaceae</taxon>
        <taxon>Tetraparma</taxon>
    </lineage>
</organism>